<comment type="similarity">
    <text evidence="1">Belongs to the Rpn/YhgA-like nuclease family.</text>
</comment>
<evidence type="ECO:0000259" key="2">
    <source>
        <dbReference type="Pfam" id="PF04754"/>
    </source>
</evidence>
<reference evidence="3 4" key="1">
    <citation type="submission" date="2018-02" db="EMBL/GenBank/DDBJ databases">
        <authorList>
            <person name="Machado R.A."/>
        </authorList>
    </citation>
    <scope>NUCLEOTIDE SEQUENCE [LARGE SCALE GENOMIC DNA]</scope>
    <source>
        <strain evidence="3 4">DSM 23271</strain>
    </source>
</reference>
<accession>A0A7X5QQU8</accession>
<gene>
    <name evidence="3" type="ORF">C5470_22245</name>
</gene>
<comment type="caution">
    <text evidence="3">The sequence shown here is derived from an EMBL/GenBank/DDBJ whole genome shotgun (WGS) entry which is preliminary data.</text>
</comment>
<evidence type="ECO:0000256" key="1">
    <source>
        <dbReference type="ARBA" id="ARBA00009787"/>
    </source>
</evidence>
<dbReference type="InterPro" id="IPR006842">
    <property type="entry name" value="Transposase_31"/>
</dbReference>
<dbReference type="NCBIfam" id="TIGR01784">
    <property type="entry name" value="T_den_put_tspse"/>
    <property type="match status" value="1"/>
</dbReference>
<dbReference type="RefSeq" id="WP_166291903.1">
    <property type="nucleotide sequence ID" value="NZ_CAWPIE010000130.1"/>
</dbReference>
<dbReference type="AlphaFoldDB" id="A0A7X5QQU8"/>
<dbReference type="InterPro" id="IPR051699">
    <property type="entry name" value="Rpn/YhgA-like_nuclease"/>
</dbReference>
<dbReference type="GO" id="GO:0006310">
    <property type="term" value="P:DNA recombination"/>
    <property type="evidence" value="ECO:0007669"/>
    <property type="project" value="TreeGrafter"/>
</dbReference>
<proteinExistence type="inferred from homology"/>
<feature type="non-terminal residue" evidence="3">
    <location>
        <position position="265"/>
    </location>
</feature>
<dbReference type="PANTHER" id="PTHR34611">
    <property type="match status" value="1"/>
</dbReference>
<feature type="domain" description="Transposase (putative) YhgA-like" evidence="2">
    <location>
        <begin position="9"/>
        <end position="209"/>
    </location>
</feature>
<dbReference type="PANTHER" id="PTHR34611:SF2">
    <property type="entry name" value="INACTIVE RECOMBINATION-PROMOTING NUCLEASE-LIKE PROTEIN RPNE-RELATED"/>
    <property type="match status" value="1"/>
</dbReference>
<dbReference type="InterPro" id="IPR010106">
    <property type="entry name" value="RpnA"/>
</dbReference>
<name>A0A7X5QQU8_9GAMM</name>
<protein>
    <submittedName>
        <fullName evidence="3">Transposase</fullName>
    </submittedName>
</protein>
<dbReference type="Pfam" id="PF04754">
    <property type="entry name" value="Transposase_31"/>
    <property type="match status" value="1"/>
</dbReference>
<dbReference type="EMBL" id="PUJV01000130">
    <property type="protein sequence ID" value="NHB98872.1"/>
    <property type="molecule type" value="Genomic_DNA"/>
</dbReference>
<evidence type="ECO:0000313" key="4">
    <source>
        <dbReference type="Proteomes" id="UP000547931"/>
    </source>
</evidence>
<dbReference type="GO" id="GO:1990238">
    <property type="term" value="F:double-stranded DNA endonuclease activity"/>
    <property type="evidence" value="ECO:0007669"/>
    <property type="project" value="TreeGrafter"/>
</dbReference>
<keyword evidence="4" id="KW-1185">Reference proteome</keyword>
<dbReference type="Proteomes" id="UP000547931">
    <property type="component" value="Unassembled WGS sequence"/>
</dbReference>
<sequence>MNNKKARPTPHDATFKGFMAQIENARDFFDIHLPEKIKRLCDFNTLTLTNSSFIDRQLRSRMSDVLYSVKTQQGDGYIYVLVEHQSTPDKMMAWRMMHYAFMAMNQHLQQGNKELPLVVPVLFYHGDSSPYPFQQRWTQCFSLPRLAEEVYFNPFPLVDVTVIDDNELVNHRKIAVMELAMKHKNLRDRVEAVTTLLAQALKYNYNSDNDVVTILNYLFVTMDSPHFEQVLQKLIEQVGSHQEAIMNIAQRLREQGIQQGIQQGI</sequence>
<evidence type="ECO:0000313" key="3">
    <source>
        <dbReference type="EMBL" id="NHB98872.1"/>
    </source>
</evidence>
<organism evidence="3 4">
    <name type="scientific">Photorhabdus stackebrandtii</name>
    <dbReference type="NCBI Taxonomy" id="1123042"/>
    <lineage>
        <taxon>Bacteria</taxon>
        <taxon>Pseudomonadati</taxon>
        <taxon>Pseudomonadota</taxon>
        <taxon>Gammaproteobacteria</taxon>
        <taxon>Enterobacterales</taxon>
        <taxon>Morganellaceae</taxon>
        <taxon>Photorhabdus</taxon>
    </lineage>
</organism>